<comment type="caution">
    <text evidence="2">The sequence shown here is derived from an EMBL/GenBank/DDBJ whole genome shotgun (WGS) entry which is preliminary data.</text>
</comment>
<keyword evidence="1" id="KW-0472">Membrane</keyword>
<name>A0AAW0W6H5_CHEQU</name>
<dbReference type="AlphaFoldDB" id="A0AAW0W6H5"/>
<dbReference type="EMBL" id="JARKIK010000084">
    <property type="protein sequence ID" value="KAK8725048.1"/>
    <property type="molecule type" value="Genomic_DNA"/>
</dbReference>
<gene>
    <name evidence="2" type="ORF">OTU49_011040</name>
</gene>
<dbReference type="Proteomes" id="UP001445076">
    <property type="component" value="Unassembled WGS sequence"/>
</dbReference>
<reference evidence="2 3" key="1">
    <citation type="journal article" date="2024" name="BMC Genomics">
        <title>Genome assembly of redclaw crayfish (Cherax quadricarinatus) provides insights into its immune adaptation and hypoxia tolerance.</title>
        <authorList>
            <person name="Liu Z."/>
            <person name="Zheng J."/>
            <person name="Li H."/>
            <person name="Fang K."/>
            <person name="Wang S."/>
            <person name="He J."/>
            <person name="Zhou D."/>
            <person name="Weng S."/>
            <person name="Chi M."/>
            <person name="Gu Z."/>
            <person name="He J."/>
            <person name="Li F."/>
            <person name="Wang M."/>
        </authorList>
    </citation>
    <scope>NUCLEOTIDE SEQUENCE [LARGE SCALE GENOMIC DNA]</scope>
    <source>
        <strain evidence="2">ZL_2023a</strain>
    </source>
</reference>
<keyword evidence="3" id="KW-1185">Reference proteome</keyword>
<keyword evidence="1" id="KW-0812">Transmembrane</keyword>
<organism evidence="2 3">
    <name type="scientific">Cherax quadricarinatus</name>
    <name type="common">Australian red claw crayfish</name>
    <dbReference type="NCBI Taxonomy" id="27406"/>
    <lineage>
        <taxon>Eukaryota</taxon>
        <taxon>Metazoa</taxon>
        <taxon>Ecdysozoa</taxon>
        <taxon>Arthropoda</taxon>
        <taxon>Crustacea</taxon>
        <taxon>Multicrustacea</taxon>
        <taxon>Malacostraca</taxon>
        <taxon>Eumalacostraca</taxon>
        <taxon>Eucarida</taxon>
        <taxon>Decapoda</taxon>
        <taxon>Pleocyemata</taxon>
        <taxon>Astacidea</taxon>
        <taxon>Parastacoidea</taxon>
        <taxon>Parastacidae</taxon>
        <taxon>Cherax</taxon>
    </lineage>
</organism>
<proteinExistence type="predicted"/>
<evidence type="ECO:0000313" key="2">
    <source>
        <dbReference type="EMBL" id="KAK8725048.1"/>
    </source>
</evidence>
<protein>
    <submittedName>
        <fullName evidence="2">Uncharacterized protein</fullName>
    </submittedName>
</protein>
<evidence type="ECO:0000256" key="1">
    <source>
        <dbReference type="SAM" id="Phobius"/>
    </source>
</evidence>
<feature type="transmembrane region" description="Helical" evidence="1">
    <location>
        <begin position="61"/>
        <end position="81"/>
    </location>
</feature>
<keyword evidence="1" id="KW-1133">Transmembrane helix</keyword>
<sequence>MLIFLCKIKSRAAASRSNITEAVSRPPPSLTSPSLPFLFPFPAYPHHPYPGKLLTIVDLEIIIYHIIIIIIIVIVIIIGSCRCHYYLISRLAHKYLNSVPGDVQVCCPRSCFNQLLLNNEKVIIN</sequence>
<evidence type="ECO:0000313" key="3">
    <source>
        <dbReference type="Proteomes" id="UP001445076"/>
    </source>
</evidence>
<accession>A0AAW0W6H5</accession>